<dbReference type="InterPro" id="IPR001763">
    <property type="entry name" value="Rhodanese-like_dom"/>
</dbReference>
<dbReference type="Pfam" id="PF00581">
    <property type="entry name" value="Rhodanese"/>
    <property type="match status" value="1"/>
</dbReference>
<dbReference type="EMBL" id="JANBPT010001594">
    <property type="protein sequence ID" value="KAJ1906440.1"/>
    <property type="molecule type" value="Genomic_DNA"/>
</dbReference>
<dbReference type="InterPro" id="IPR020936">
    <property type="entry name" value="TrhO"/>
</dbReference>
<evidence type="ECO:0000313" key="3">
    <source>
        <dbReference type="Proteomes" id="UP001150569"/>
    </source>
</evidence>
<organism evidence="2 3">
    <name type="scientific">Tieghemiomyces parasiticus</name>
    <dbReference type="NCBI Taxonomy" id="78921"/>
    <lineage>
        <taxon>Eukaryota</taxon>
        <taxon>Fungi</taxon>
        <taxon>Fungi incertae sedis</taxon>
        <taxon>Zoopagomycota</taxon>
        <taxon>Kickxellomycotina</taxon>
        <taxon>Dimargaritomycetes</taxon>
        <taxon>Dimargaritales</taxon>
        <taxon>Dimargaritaceae</taxon>
        <taxon>Tieghemiomyces</taxon>
    </lineage>
</organism>
<dbReference type="Gene3D" id="3.30.70.100">
    <property type="match status" value="1"/>
</dbReference>
<keyword evidence="3" id="KW-1185">Reference proteome</keyword>
<dbReference type="OrthoDB" id="25002at2759"/>
<dbReference type="InterPro" id="IPR022111">
    <property type="entry name" value="Rhodanese_C"/>
</dbReference>
<gene>
    <name evidence="2" type="ORF">IWQ60_012084</name>
</gene>
<accession>A0A9W8DGQ7</accession>
<feature type="domain" description="Rhodanese" evidence="1">
    <location>
        <begin position="218"/>
        <end position="319"/>
    </location>
</feature>
<sequence length="493" mass="54965">MDNDHRFTRRRAAKLASDAVAFSCDCPSGRVILFYQYLSAARRATLAAAGPSHNNGWVYRMAEEQETLARRWDLTGKIRVAPEGLNITLGGTDAAITRYVGYMVQHPWLAPERAETGPQLYPLCDVNDPDDAESLPIPPLTPPFRTEAERRRHLFFKPSPGCAHVFDTLSVKVVPELCPLGRPDLAARDMNDRQHRLDPPAFHRALQEARAATHAEPGSPETVVLDARNYYESRIGHFADAVCPPLRKFSALPEYLRERREELRGKRVLTYCTGGVRCEKLTSFITQDLFDKGEEGVAGVWMLDGGIHNYLDWARTLSETTPSEVTSLPPNSLFLGRNYVFDARQSLALPSAIPVASCQRCRAPVDRYLKCDGRGCHLLLLLCDRCRQLKSVEVSAEATDRVALASKVNLESSGRQSPNVPRPVTAEVSFSDDPDGTGLAHYCCPECYAYHIAPPDRRPPKRSLCLCERRRHERARNSSLTPSSPDEAAATWA</sequence>
<dbReference type="Gene3D" id="3.40.250.10">
    <property type="entry name" value="Rhodanese-like domain"/>
    <property type="match status" value="1"/>
</dbReference>
<dbReference type="Pfam" id="PF12368">
    <property type="entry name" value="Rhodanese_C"/>
    <property type="match status" value="1"/>
</dbReference>
<dbReference type="InterPro" id="IPR040503">
    <property type="entry name" value="TRHO_N"/>
</dbReference>
<comment type="caution">
    <text evidence="2">The sequence shown here is derived from an EMBL/GenBank/DDBJ whole genome shotgun (WGS) entry which is preliminary data.</text>
</comment>
<protein>
    <recommendedName>
        <fullName evidence="1">Rhodanese domain-containing protein</fullName>
    </recommendedName>
</protein>
<dbReference type="PANTHER" id="PTHR43268">
    <property type="entry name" value="THIOSULFATE SULFURTRANSFERASE/RHODANESE-LIKE DOMAIN-CONTAINING PROTEIN 2"/>
    <property type="match status" value="1"/>
</dbReference>
<dbReference type="SMART" id="SM00450">
    <property type="entry name" value="RHOD"/>
    <property type="match status" value="1"/>
</dbReference>
<dbReference type="PROSITE" id="PS50206">
    <property type="entry name" value="RHODANESE_3"/>
    <property type="match status" value="1"/>
</dbReference>
<reference evidence="2" key="1">
    <citation type="submission" date="2022-07" db="EMBL/GenBank/DDBJ databases">
        <title>Phylogenomic reconstructions and comparative analyses of Kickxellomycotina fungi.</title>
        <authorList>
            <person name="Reynolds N.K."/>
            <person name="Stajich J.E."/>
            <person name="Barry K."/>
            <person name="Grigoriev I.V."/>
            <person name="Crous P."/>
            <person name="Smith M.E."/>
        </authorList>
    </citation>
    <scope>NUCLEOTIDE SEQUENCE</scope>
    <source>
        <strain evidence="2">RSA 861</strain>
    </source>
</reference>
<dbReference type="Proteomes" id="UP001150569">
    <property type="component" value="Unassembled WGS sequence"/>
</dbReference>
<proteinExistence type="predicted"/>
<evidence type="ECO:0000313" key="2">
    <source>
        <dbReference type="EMBL" id="KAJ1906440.1"/>
    </source>
</evidence>
<dbReference type="PANTHER" id="PTHR43268:SF6">
    <property type="entry name" value="THIOSULFATE SULFURTRANSFERASE_RHODANESE-LIKE DOMAIN-CONTAINING PROTEIN 2"/>
    <property type="match status" value="1"/>
</dbReference>
<evidence type="ECO:0000259" key="1">
    <source>
        <dbReference type="PROSITE" id="PS50206"/>
    </source>
</evidence>
<dbReference type="Pfam" id="PF17773">
    <property type="entry name" value="UPF0176_N"/>
    <property type="match status" value="1"/>
</dbReference>
<dbReference type="SUPFAM" id="SSF52821">
    <property type="entry name" value="Rhodanese/Cell cycle control phosphatase"/>
    <property type="match status" value="1"/>
</dbReference>
<dbReference type="InterPro" id="IPR036873">
    <property type="entry name" value="Rhodanese-like_dom_sf"/>
</dbReference>
<dbReference type="AlphaFoldDB" id="A0A9W8DGQ7"/>
<name>A0A9W8DGQ7_9FUNG</name>